<sequence>MDVMEVDATVIARELPRDVIHNLYRHCGKWNMIRISHVCRLWRQTLHEYTGFWTDIDLHLGDRSLDLKAAYWLERSGQRPLTIDIWGGNLDIEEAPFLKEHSIVRLGIVLRGCMDRWQSFKIEVYSRRAIDILLPILAGYTPMLRYLRIEAIETDALVSVDAERPLIPLLAPIGQQGGAKLSVSIDSYIPRLTTIGPSITKLTVDGNHDTPWTSNDVLRMLQSCPNLINCDLYLPGSGEMGTPSESLESVSLLRLEELSIYFVPDIENILDALLLPALESLALGQVDWTTTAMSALWCVFVASRSLSSFTLTDESPGYDILTAPAPFHPFHADTLTLRALKDLEITGNAFIRPLLEHINFSDAETLHLTSTTFGVVYRLISSSAHLCDLSLSDVADIPTASTHSPVTLSALCTLRIQNCPKLLDYIHAPYLKSLHLLCPSRSTANSEAPLCALIERSTPALTALYLQTIDITNEEILGCLERLSHLEILSLNACAISDTVLRALAVPPSPGGGTEWLLPHLKVVQFHQNVNITPQGVIELFASRNTSAKFRIRGDVIFVEKPSGQDARALSHYSSSLSVAHSHSV</sequence>
<dbReference type="SUPFAM" id="SSF52047">
    <property type="entry name" value="RNI-like"/>
    <property type="match status" value="1"/>
</dbReference>
<dbReference type="Proteomes" id="UP000027195">
    <property type="component" value="Unassembled WGS sequence"/>
</dbReference>
<name>A0A067MP83_BOTB1</name>
<evidence type="ECO:0000313" key="3">
    <source>
        <dbReference type="Proteomes" id="UP000027195"/>
    </source>
</evidence>
<dbReference type="EMBL" id="KL198027">
    <property type="protein sequence ID" value="KDQ16525.1"/>
    <property type="molecule type" value="Genomic_DNA"/>
</dbReference>
<keyword evidence="3" id="KW-1185">Reference proteome</keyword>
<dbReference type="AlphaFoldDB" id="A0A067MP83"/>
<feature type="domain" description="F-box" evidence="1">
    <location>
        <begin position="9"/>
        <end position="56"/>
    </location>
</feature>
<organism evidence="2 3">
    <name type="scientific">Botryobasidium botryosum (strain FD-172 SS1)</name>
    <dbReference type="NCBI Taxonomy" id="930990"/>
    <lineage>
        <taxon>Eukaryota</taxon>
        <taxon>Fungi</taxon>
        <taxon>Dikarya</taxon>
        <taxon>Basidiomycota</taxon>
        <taxon>Agaricomycotina</taxon>
        <taxon>Agaricomycetes</taxon>
        <taxon>Cantharellales</taxon>
        <taxon>Botryobasidiaceae</taxon>
        <taxon>Botryobasidium</taxon>
    </lineage>
</organism>
<dbReference type="Gene3D" id="3.80.10.10">
    <property type="entry name" value="Ribonuclease Inhibitor"/>
    <property type="match status" value="2"/>
</dbReference>
<accession>A0A067MP83</accession>
<gene>
    <name evidence="2" type="ORF">BOTBODRAFT_251550</name>
</gene>
<dbReference type="InterPro" id="IPR036047">
    <property type="entry name" value="F-box-like_dom_sf"/>
</dbReference>
<dbReference type="SUPFAM" id="SSF81383">
    <property type="entry name" value="F-box domain"/>
    <property type="match status" value="1"/>
</dbReference>
<dbReference type="InterPro" id="IPR001810">
    <property type="entry name" value="F-box_dom"/>
</dbReference>
<reference evidence="3" key="1">
    <citation type="journal article" date="2014" name="Proc. Natl. Acad. Sci. U.S.A.">
        <title>Extensive sampling of basidiomycete genomes demonstrates inadequacy of the white-rot/brown-rot paradigm for wood decay fungi.</title>
        <authorList>
            <person name="Riley R."/>
            <person name="Salamov A.A."/>
            <person name="Brown D.W."/>
            <person name="Nagy L.G."/>
            <person name="Floudas D."/>
            <person name="Held B.W."/>
            <person name="Levasseur A."/>
            <person name="Lombard V."/>
            <person name="Morin E."/>
            <person name="Otillar R."/>
            <person name="Lindquist E.A."/>
            <person name="Sun H."/>
            <person name="LaButti K.M."/>
            <person name="Schmutz J."/>
            <person name="Jabbour D."/>
            <person name="Luo H."/>
            <person name="Baker S.E."/>
            <person name="Pisabarro A.G."/>
            <person name="Walton J.D."/>
            <person name="Blanchette R.A."/>
            <person name="Henrissat B."/>
            <person name="Martin F."/>
            <person name="Cullen D."/>
            <person name="Hibbett D.S."/>
            <person name="Grigoriev I.V."/>
        </authorList>
    </citation>
    <scope>NUCLEOTIDE SEQUENCE [LARGE SCALE GENOMIC DNA]</scope>
    <source>
        <strain evidence="3">FD-172 SS1</strain>
    </source>
</reference>
<protein>
    <recommendedName>
        <fullName evidence="1">F-box domain-containing protein</fullName>
    </recommendedName>
</protein>
<dbReference type="HOGENOM" id="CLU_019609_0_0_1"/>
<evidence type="ECO:0000259" key="1">
    <source>
        <dbReference type="PROSITE" id="PS50181"/>
    </source>
</evidence>
<dbReference type="PROSITE" id="PS50181">
    <property type="entry name" value="FBOX"/>
    <property type="match status" value="1"/>
</dbReference>
<evidence type="ECO:0000313" key="2">
    <source>
        <dbReference type="EMBL" id="KDQ16525.1"/>
    </source>
</evidence>
<dbReference type="InParanoid" id="A0A067MP83"/>
<dbReference type="InterPro" id="IPR032675">
    <property type="entry name" value="LRR_dom_sf"/>
</dbReference>
<proteinExistence type="predicted"/>
<dbReference type="OrthoDB" id="2886770at2759"/>